<evidence type="ECO:0000259" key="6">
    <source>
        <dbReference type="Pfam" id="PF00125"/>
    </source>
</evidence>
<dbReference type="Pfam" id="PF00125">
    <property type="entry name" value="Histone"/>
    <property type="match status" value="1"/>
</dbReference>
<evidence type="ECO:0000256" key="5">
    <source>
        <dbReference type="ARBA" id="ARBA00038129"/>
    </source>
</evidence>
<dbReference type="RefSeq" id="XP_007866616.1">
    <property type="nucleotide sequence ID" value="XM_007868425.1"/>
</dbReference>
<dbReference type="GO" id="GO:0003677">
    <property type="term" value="F:DNA binding"/>
    <property type="evidence" value="ECO:0007669"/>
    <property type="project" value="InterPro"/>
</dbReference>
<dbReference type="EMBL" id="KB469303">
    <property type="protein sequence ID" value="EPQ54735.1"/>
    <property type="molecule type" value="Genomic_DNA"/>
</dbReference>
<feature type="domain" description="Core Histone H2A/H2B/H3" evidence="6">
    <location>
        <begin position="17"/>
        <end position="82"/>
    </location>
</feature>
<proteinExistence type="inferred from homology"/>
<dbReference type="HOGENOM" id="CLU_045277_12_1_1"/>
<dbReference type="InterPro" id="IPR007125">
    <property type="entry name" value="H2A/H2B/H3"/>
</dbReference>
<name>S7RK19_GLOTA</name>
<accession>S7RK19</accession>
<dbReference type="KEGG" id="gtr:GLOTRDRAFT_29077"/>
<dbReference type="GO" id="GO:0008623">
    <property type="term" value="C:CHRAC"/>
    <property type="evidence" value="ECO:0007669"/>
    <property type="project" value="TreeGrafter"/>
</dbReference>
<dbReference type="PANTHER" id="PTHR10252:SF54">
    <property type="entry name" value="CHROMATIN ACCESSIBILITY COMPLEX PROTEIN 1"/>
    <property type="match status" value="1"/>
</dbReference>
<evidence type="ECO:0000256" key="3">
    <source>
        <dbReference type="ARBA" id="ARBA00023163"/>
    </source>
</evidence>
<dbReference type="GeneID" id="19305275"/>
<feature type="non-terminal residue" evidence="7">
    <location>
        <position position="1"/>
    </location>
</feature>
<dbReference type="STRING" id="670483.S7RK19"/>
<dbReference type="PANTHER" id="PTHR10252">
    <property type="entry name" value="HISTONE-LIKE TRANSCRIPTION FACTOR CCAAT-RELATED"/>
    <property type="match status" value="1"/>
</dbReference>
<keyword evidence="2" id="KW-0805">Transcription regulation</keyword>
<dbReference type="eggNOG" id="KOG1657">
    <property type="taxonomic scope" value="Eukaryota"/>
</dbReference>
<dbReference type="InterPro" id="IPR009072">
    <property type="entry name" value="Histone-fold"/>
</dbReference>
<comment type="subcellular location">
    <subcellularLocation>
        <location evidence="1">Nucleus</location>
    </subcellularLocation>
</comment>
<evidence type="ECO:0000256" key="4">
    <source>
        <dbReference type="ARBA" id="ARBA00023242"/>
    </source>
</evidence>
<dbReference type="InterPro" id="IPR050568">
    <property type="entry name" value="Transcr_DNA_Rep_Reg"/>
</dbReference>
<keyword evidence="8" id="KW-1185">Reference proteome</keyword>
<dbReference type="GO" id="GO:0006261">
    <property type="term" value="P:DNA-templated DNA replication"/>
    <property type="evidence" value="ECO:0007669"/>
    <property type="project" value="TreeGrafter"/>
</dbReference>
<evidence type="ECO:0000256" key="2">
    <source>
        <dbReference type="ARBA" id="ARBA00023015"/>
    </source>
</evidence>
<dbReference type="AlphaFoldDB" id="S7RK19"/>
<gene>
    <name evidence="7" type="ORF">GLOTRDRAFT_29077</name>
</gene>
<dbReference type="GO" id="GO:0046982">
    <property type="term" value="F:protein heterodimerization activity"/>
    <property type="evidence" value="ECO:0007669"/>
    <property type="project" value="InterPro"/>
</dbReference>
<sequence length="91" mass="10538">KRERKPPTAYARPLGTSPLPIARVQKILKADEELVMVQREAVLAIAIATEQFVKRLMEAVHRVALRERRTTVQQRDMLSVVRRADEFLFLD</sequence>
<dbReference type="SUPFAM" id="SSF47113">
    <property type="entry name" value="Histone-fold"/>
    <property type="match status" value="1"/>
</dbReference>
<dbReference type="OMA" id="CYAFLEG"/>
<reference evidence="7 8" key="1">
    <citation type="journal article" date="2012" name="Science">
        <title>The Paleozoic origin of enzymatic lignin decomposition reconstructed from 31 fungal genomes.</title>
        <authorList>
            <person name="Floudas D."/>
            <person name="Binder M."/>
            <person name="Riley R."/>
            <person name="Barry K."/>
            <person name="Blanchette R.A."/>
            <person name="Henrissat B."/>
            <person name="Martinez A.T."/>
            <person name="Otillar R."/>
            <person name="Spatafora J.W."/>
            <person name="Yadav J.S."/>
            <person name="Aerts A."/>
            <person name="Benoit I."/>
            <person name="Boyd A."/>
            <person name="Carlson A."/>
            <person name="Copeland A."/>
            <person name="Coutinho P.M."/>
            <person name="de Vries R.P."/>
            <person name="Ferreira P."/>
            <person name="Findley K."/>
            <person name="Foster B."/>
            <person name="Gaskell J."/>
            <person name="Glotzer D."/>
            <person name="Gorecki P."/>
            <person name="Heitman J."/>
            <person name="Hesse C."/>
            <person name="Hori C."/>
            <person name="Igarashi K."/>
            <person name="Jurgens J.A."/>
            <person name="Kallen N."/>
            <person name="Kersten P."/>
            <person name="Kohler A."/>
            <person name="Kuees U."/>
            <person name="Kumar T.K.A."/>
            <person name="Kuo A."/>
            <person name="LaButti K."/>
            <person name="Larrondo L.F."/>
            <person name="Lindquist E."/>
            <person name="Ling A."/>
            <person name="Lombard V."/>
            <person name="Lucas S."/>
            <person name="Lundell T."/>
            <person name="Martin R."/>
            <person name="McLaughlin D.J."/>
            <person name="Morgenstern I."/>
            <person name="Morin E."/>
            <person name="Murat C."/>
            <person name="Nagy L.G."/>
            <person name="Nolan M."/>
            <person name="Ohm R.A."/>
            <person name="Patyshakuliyeva A."/>
            <person name="Rokas A."/>
            <person name="Ruiz-Duenas F.J."/>
            <person name="Sabat G."/>
            <person name="Salamov A."/>
            <person name="Samejima M."/>
            <person name="Schmutz J."/>
            <person name="Slot J.C."/>
            <person name="St John F."/>
            <person name="Stenlid J."/>
            <person name="Sun H."/>
            <person name="Sun S."/>
            <person name="Syed K."/>
            <person name="Tsang A."/>
            <person name="Wiebenga A."/>
            <person name="Young D."/>
            <person name="Pisabarro A."/>
            <person name="Eastwood D.C."/>
            <person name="Martin F."/>
            <person name="Cullen D."/>
            <person name="Grigoriev I.V."/>
            <person name="Hibbett D.S."/>
        </authorList>
    </citation>
    <scope>NUCLEOTIDE SEQUENCE [LARGE SCALE GENOMIC DNA]</scope>
    <source>
        <strain evidence="7 8">ATCC 11539</strain>
    </source>
</reference>
<protein>
    <recommendedName>
        <fullName evidence="6">Core Histone H2A/H2B/H3 domain-containing protein</fullName>
    </recommendedName>
</protein>
<keyword evidence="4" id="KW-0539">Nucleus</keyword>
<evidence type="ECO:0000313" key="8">
    <source>
        <dbReference type="Proteomes" id="UP000030669"/>
    </source>
</evidence>
<dbReference type="Proteomes" id="UP000030669">
    <property type="component" value="Unassembled WGS sequence"/>
</dbReference>
<dbReference type="OrthoDB" id="636685at2759"/>
<comment type="similarity">
    <text evidence="5">Belongs to the NFYC/HAP5 subunit family.</text>
</comment>
<evidence type="ECO:0000313" key="7">
    <source>
        <dbReference type="EMBL" id="EPQ54735.1"/>
    </source>
</evidence>
<organism evidence="7 8">
    <name type="scientific">Gloeophyllum trabeum (strain ATCC 11539 / FP-39264 / Madison 617)</name>
    <name type="common">Brown rot fungus</name>
    <dbReference type="NCBI Taxonomy" id="670483"/>
    <lineage>
        <taxon>Eukaryota</taxon>
        <taxon>Fungi</taxon>
        <taxon>Dikarya</taxon>
        <taxon>Basidiomycota</taxon>
        <taxon>Agaricomycotina</taxon>
        <taxon>Agaricomycetes</taxon>
        <taxon>Gloeophyllales</taxon>
        <taxon>Gloeophyllaceae</taxon>
        <taxon>Gloeophyllum</taxon>
    </lineage>
</organism>
<feature type="non-terminal residue" evidence="7">
    <location>
        <position position="91"/>
    </location>
</feature>
<dbReference type="Gene3D" id="1.10.20.10">
    <property type="entry name" value="Histone, subunit A"/>
    <property type="match status" value="1"/>
</dbReference>
<keyword evidence="3" id="KW-0804">Transcription</keyword>
<evidence type="ECO:0000256" key="1">
    <source>
        <dbReference type="ARBA" id="ARBA00004123"/>
    </source>
</evidence>